<dbReference type="CDD" id="cd23509">
    <property type="entry name" value="Gnk2-like"/>
    <property type="match status" value="3"/>
</dbReference>
<dbReference type="Pfam" id="PF07714">
    <property type="entry name" value="PK_Tyr_Ser-Thr"/>
    <property type="match status" value="1"/>
</dbReference>
<dbReference type="InterPro" id="IPR000719">
    <property type="entry name" value="Prot_kinase_dom"/>
</dbReference>
<dbReference type="InterPro" id="IPR017441">
    <property type="entry name" value="Protein_kinase_ATP_BS"/>
</dbReference>
<dbReference type="InterPro" id="IPR002902">
    <property type="entry name" value="GNK2"/>
</dbReference>
<feature type="domain" description="Gnk2-homologous" evidence="22">
    <location>
        <begin position="329"/>
        <end position="432"/>
    </location>
</feature>
<keyword evidence="14" id="KW-0325">Glycoprotein</keyword>
<evidence type="ECO:0000256" key="10">
    <source>
        <dbReference type="ARBA" id="ARBA00022840"/>
    </source>
</evidence>
<dbReference type="GO" id="GO:0005524">
    <property type="term" value="F:ATP binding"/>
    <property type="evidence" value="ECO:0007669"/>
    <property type="project" value="UniProtKB-UniRule"/>
</dbReference>
<evidence type="ECO:0000259" key="22">
    <source>
        <dbReference type="PROSITE" id="PS51473"/>
    </source>
</evidence>
<evidence type="ECO:0000256" key="20">
    <source>
        <dbReference type="SAM" id="SignalP"/>
    </source>
</evidence>
<feature type="binding site" evidence="17">
    <location>
        <position position="537"/>
    </location>
    <ligand>
        <name>ATP</name>
        <dbReference type="ChEBI" id="CHEBI:30616"/>
    </ligand>
</feature>
<dbReference type="PANTHER" id="PTHR27002:SF997">
    <property type="entry name" value="CYSTEINE-RICH RECEPTOR-LIKE PROTEIN KINASE 13-RELATED"/>
    <property type="match status" value="1"/>
</dbReference>
<keyword evidence="13" id="KW-0675">Receptor</keyword>
<keyword evidence="5 19" id="KW-0812">Transmembrane</keyword>
<evidence type="ECO:0000256" key="1">
    <source>
        <dbReference type="ARBA" id="ARBA00004167"/>
    </source>
</evidence>
<keyword evidence="12 19" id="KW-0472">Membrane</keyword>
<feature type="signal peptide" evidence="20">
    <location>
        <begin position="1"/>
        <end position="23"/>
    </location>
</feature>
<evidence type="ECO:0000256" key="14">
    <source>
        <dbReference type="ARBA" id="ARBA00023180"/>
    </source>
</evidence>
<keyword evidence="7" id="KW-0677">Repeat</keyword>
<dbReference type="InterPro" id="IPR011009">
    <property type="entry name" value="Kinase-like_dom_sf"/>
</dbReference>
<dbReference type="GO" id="GO:0004674">
    <property type="term" value="F:protein serine/threonine kinase activity"/>
    <property type="evidence" value="ECO:0007669"/>
    <property type="project" value="UniProtKB-KW"/>
</dbReference>
<gene>
    <name evidence="23" type="ORF">F2Q68_00029876</name>
</gene>
<proteinExistence type="predicted"/>
<feature type="domain" description="Protein kinase" evidence="21">
    <location>
        <begin position="509"/>
        <end position="788"/>
    </location>
</feature>
<dbReference type="SUPFAM" id="SSF56112">
    <property type="entry name" value="Protein kinase-like (PK-like)"/>
    <property type="match status" value="1"/>
</dbReference>
<dbReference type="FunFam" id="3.30.430.20:FF:000013">
    <property type="entry name" value="Cysteine-rich RLK (RECEPTOR-like protein kinase) 23"/>
    <property type="match status" value="1"/>
</dbReference>
<reference evidence="23" key="1">
    <citation type="submission" date="2019-12" db="EMBL/GenBank/DDBJ databases">
        <title>Genome sequencing and annotation of Brassica cretica.</title>
        <authorList>
            <person name="Studholme D.J."/>
            <person name="Sarris P.F."/>
        </authorList>
    </citation>
    <scope>NUCLEOTIDE SEQUENCE</scope>
    <source>
        <strain evidence="23">PFS-001/15</strain>
        <tissue evidence="23">Leaf</tissue>
    </source>
</reference>
<evidence type="ECO:0000313" key="23">
    <source>
        <dbReference type="EMBL" id="KAF2542036.1"/>
    </source>
</evidence>
<keyword evidence="8 17" id="KW-0547">Nucleotide-binding</keyword>
<feature type="domain" description="Gnk2-homologous" evidence="22">
    <location>
        <begin position="219"/>
        <end position="323"/>
    </location>
</feature>
<dbReference type="GO" id="GO:0005886">
    <property type="term" value="C:plasma membrane"/>
    <property type="evidence" value="ECO:0007669"/>
    <property type="project" value="TreeGrafter"/>
</dbReference>
<evidence type="ECO:0000256" key="19">
    <source>
        <dbReference type="SAM" id="Phobius"/>
    </source>
</evidence>
<evidence type="ECO:0000256" key="3">
    <source>
        <dbReference type="ARBA" id="ARBA00022553"/>
    </source>
</evidence>
<keyword evidence="6 20" id="KW-0732">Signal</keyword>
<dbReference type="Gene3D" id="3.30.430.20">
    <property type="entry name" value="Gnk2 domain, C-X8-C-X2-C motif"/>
    <property type="match status" value="3"/>
</dbReference>
<feature type="chain" id="PRO_5035858097" evidence="20">
    <location>
        <begin position="24"/>
        <end position="831"/>
    </location>
</feature>
<comment type="caution">
    <text evidence="23">The sequence shown here is derived from an EMBL/GenBank/DDBJ whole genome shotgun (WGS) entry which is preliminary data.</text>
</comment>
<dbReference type="Gene3D" id="3.30.200.20">
    <property type="entry name" value="Phosphorylase Kinase, domain 1"/>
    <property type="match status" value="1"/>
</dbReference>
<dbReference type="EMBL" id="QGKW02002005">
    <property type="protein sequence ID" value="KAF2542036.1"/>
    <property type="molecule type" value="Genomic_DNA"/>
</dbReference>
<keyword evidence="4" id="KW-0808">Transferase</keyword>
<evidence type="ECO:0000256" key="9">
    <source>
        <dbReference type="ARBA" id="ARBA00022777"/>
    </source>
</evidence>
<evidence type="ECO:0000256" key="6">
    <source>
        <dbReference type="ARBA" id="ARBA00022729"/>
    </source>
</evidence>
<evidence type="ECO:0000256" key="4">
    <source>
        <dbReference type="ARBA" id="ARBA00022679"/>
    </source>
</evidence>
<comment type="catalytic activity">
    <reaction evidence="15">
        <text>L-seryl-[protein] + ATP = O-phospho-L-seryl-[protein] + ADP + H(+)</text>
        <dbReference type="Rhea" id="RHEA:17989"/>
        <dbReference type="Rhea" id="RHEA-COMP:9863"/>
        <dbReference type="Rhea" id="RHEA-COMP:11604"/>
        <dbReference type="ChEBI" id="CHEBI:15378"/>
        <dbReference type="ChEBI" id="CHEBI:29999"/>
        <dbReference type="ChEBI" id="CHEBI:30616"/>
        <dbReference type="ChEBI" id="CHEBI:83421"/>
        <dbReference type="ChEBI" id="CHEBI:456216"/>
    </reaction>
</comment>
<organism evidence="23 24">
    <name type="scientific">Brassica cretica</name>
    <name type="common">Mustard</name>
    <dbReference type="NCBI Taxonomy" id="69181"/>
    <lineage>
        <taxon>Eukaryota</taxon>
        <taxon>Viridiplantae</taxon>
        <taxon>Streptophyta</taxon>
        <taxon>Embryophyta</taxon>
        <taxon>Tracheophyta</taxon>
        <taxon>Spermatophyta</taxon>
        <taxon>Magnoliopsida</taxon>
        <taxon>eudicotyledons</taxon>
        <taxon>Gunneridae</taxon>
        <taxon>Pentapetalae</taxon>
        <taxon>rosids</taxon>
        <taxon>malvids</taxon>
        <taxon>Brassicales</taxon>
        <taxon>Brassicaceae</taxon>
        <taxon>Brassiceae</taxon>
        <taxon>Brassica</taxon>
    </lineage>
</organism>
<sequence>MSSYASFIFLFLFSFLTSFRVSAQDPTYVYRICPNTTTFTRNSIYFTNLRTFCLLSLLPTLPTPPDSKTPPSGNLPTESPDISIALASRLSFAVEDTLIRCPNEKEVVLNYEQCMLSYTFFRDSVLAPSYVYHVCPSTATYTRNNTYFTNLITLLSALSPPKPLSPTVSNLNPLGKPPDRVTGLFLCRGDASPEVCRSCVSFACMLRYSLFTVSVQDPTYVYHVCPNTTTFTRSSTYFTNLRTLLSSHSSPIASYSAGFRNATAGQAPDRVTGLFLCRGDVTPRVCRSCVAFAVNETLARCPNEREVTLYYDECMLRYSNGNILSTLNTNGGIIMSNTQNATSNQIGFRDLVLSTMKQAATVASSSPRRFDARKANVNSFQTLYGLVQCTPDLTSQECLRCLNQIVNQLPMDKIGGRLIVPSSPPPPPPQPISTPSPEPGEGGNSSVIVIAVIVPITVTFLLLVAVFIFLAKRKTTAYETEPLADGDDITTAGSLQFDFKAIEAATDKFSESNKLGQGGFGQVYKGTFPSGIQVAVKRLSKTSGQGEKEFENEVVVVAKLQHRNLVRLLGFCLEGEEKILIYEFVPNKSLDYFLFDSTMQRQLDWKRRYKIIGGIARGILYLHQDSRLTIIHRDLKAGNILLDADMNPKVADFGMARIFGIDQTEANTRRVVGTYGYMSPEYAMYGQFSMKSDVYSFGVLVLEIISGKKNSSFYQMDGSAGNLVTYTWRLWNNGSPLELVDPSFQDNYQTNEITRCIHIALLCVQEEAEDRPTMSAILQMLTTSSIALAVPRPPGFFFRRRHEELGRAGPSMHMSALCSVDDASITSVAPR</sequence>
<comment type="catalytic activity">
    <reaction evidence="16">
        <text>L-threonyl-[protein] + ATP = O-phospho-L-threonyl-[protein] + ADP + H(+)</text>
        <dbReference type="Rhea" id="RHEA:46608"/>
        <dbReference type="Rhea" id="RHEA-COMP:11060"/>
        <dbReference type="Rhea" id="RHEA-COMP:11605"/>
        <dbReference type="ChEBI" id="CHEBI:15378"/>
        <dbReference type="ChEBI" id="CHEBI:30013"/>
        <dbReference type="ChEBI" id="CHEBI:30616"/>
        <dbReference type="ChEBI" id="CHEBI:61977"/>
        <dbReference type="ChEBI" id="CHEBI:456216"/>
    </reaction>
</comment>
<evidence type="ECO:0000259" key="21">
    <source>
        <dbReference type="PROSITE" id="PS50011"/>
    </source>
</evidence>
<dbReference type="InterPro" id="IPR008271">
    <property type="entry name" value="Ser/Thr_kinase_AS"/>
</dbReference>
<evidence type="ECO:0000256" key="16">
    <source>
        <dbReference type="ARBA" id="ARBA00047951"/>
    </source>
</evidence>
<dbReference type="Pfam" id="PF01657">
    <property type="entry name" value="Stress-antifung"/>
    <property type="match status" value="3"/>
</dbReference>
<dbReference type="Proteomes" id="UP000712281">
    <property type="component" value="Unassembled WGS sequence"/>
</dbReference>
<evidence type="ECO:0000256" key="7">
    <source>
        <dbReference type="ARBA" id="ARBA00022737"/>
    </source>
</evidence>
<evidence type="ECO:0000256" key="12">
    <source>
        <dbReference type="ARBA" id="ARBA00023136"/>
    </source>
</evidence>
<feature type="transmembrane region" description="Helical" evidence="19">
    <location>
        <begin position="447"/>
        <end position="470"/>
    </location>
</feature>
<keyword evidence="11 19" id="KW-1133">Transmembrane helix</keyword>
<dbReference type="PROSITE" id="PS51473">
    <property type="entry name" value="GNK2"/>
    <property type="match status" value="2"/>
</dbReference>
<keyword evidence="10 17" id="KW-0067">ATP-binding</keyword>
<dbReference type="InterPro" id="IPR001245">
    <property type="entry name" value="Ser-Thr/Tyr_kinase_cat_dom"/>
</dbReference>
<dbReference type="PROSITE" id="PS00107">
    <property type="entry name" value="PROTEIN_KINASE_ATP"/>
    <property type="match status" value="1"/>
</dbReference>
<dbReference type="GO" id="GO:0042742">
    <property type="term" value="P:defense response to bacterium"/>
    <property type="evidence" value="ECO:0007669"/>
    <property type="project" value="TreeGrafter"/>
</dbReference>
<dbReference type="PANTHER" id="PTHR27002">
    <property type="entry name" value="RECEPTOR-LIKE SERINE/THREONINE-PROTEIN KINASE SD1-8"/>
    <property type="match status" value="1"/>
</dbReference>
<protein>
    <submittedName>
        <fullName evidence="23">Uncharacterized protein</fullName>
    </submittedName>
</protein>
<comment type="subcellular location">
    <subcellularLocation>
        <location evidence="1">Membrane</location>
        <topology evidence="1">Single-pass membrane protein</topology>
    </subcellularLocation>
</comment>
<evidence type="ECO:0000256" key="17">
    <source>
        <dbReference type="PROSITE-ProRule" id="PRU10141"/>
    </source>
</evidence>
<dbReference type="AlphaFoldDB" id="A0A8S9GCF8"/>
<evidence type="ECO:0000256" key="8">
    <source>
        <dbReference type="ARBA" id="ARBA00022741"/>
    </source>
</evidence>
<evidence type="ECO:0000313" key="24">
    <source>
        <dbReference type="Proteomes" id="UP000712281"/>
    </source>
</evidence>
<evidence type="ECO:0000256" key="5">
    <source>
        <dbReference type="ARBA" id="ARBA00022692"/>
    </source>
</evidence>
<accession>A0A8S9GCF8</accession>
<dbReference type="PROSITE" id="PS50011">
    <property type="entry name" value="PROTEIN_KINASE_DOM"/>
    <property type="match status" value="1"/>
</dbReference>
<feature type="region of interest" description="Disordered" evidence="18">
    <location>
        <begin position="416"/>
        <end position="440"/>
    </location>
</feature>
<keyword evidence="3" id="KW-0597">Phosphoprotein</keyword>
<dbReference type="FunFam" id="1.10.510.10:FF:000129">
    <property type="entry name" value="cysteine-rich receptor-like protein kinase 10"/>
    <property type="match status" value="1"/>
</dbReference>
<dbReference type="SMART" id="SM00220">
    <property type="entry name" value="S_TKc"/>
    <property type="match status" value="1"/>
</dbReference>
<name>A0A8S9GCF8_BRACR</name>
<evidence type="ECO:0000256" key="15">
    <source>
        <dbReference type="ARBA" id="ARBA00047558"/>
    </source>
</evidence>
<keyword evidence="9" id="KW-0418">Kinase</keyword>
<evidence type="ECO:0000256" key="2">
    <source>
        <dbReference type="ARBA" id="ARBA00022527"/>
    </source>
</evidence>
<dbReference type="PROSITE" id="PS00108">
    <property type="entry name" value="PROTEIN_KINASE_ST"/>
    <property type="match status" value="1"/>
</dbReference>
<evidence type="ECO:0000256" key="11">
    <source>
        <dbReference type="ARBA" id="ARBA00022989"/>
    </source>
</evidence>
<dbReference type="CDD" id="cd14066">
    <property type="entry name" value="STKc_IRAK"/>
    <property type="match status" value="1"/>
</dbReference>
<evidence type="ECO:0000256" key="13">
    <source>
        <dbReference type="ARBA" id="ARBA00023170"/>
    </source>
</evidence>
<evidence type="ECO:0000256" key="18">
    <source>
        <dbReference type="SAM" id="MobiDB-lite"/>
    </source>
</evidence>
<dbReference type="InterPro" id="IPR038408">
    <property type="entry name" value="GNK2_sf"/>
</dbReference>
<feature type="compositionally biased region" description="Pro residues" evidence="18">
    <location>
        <begin position="422"/>
        <end position="438"/>
    </location>
</feature>
<keyword evidence="2" id="KW-0723">Serine/threonine-protein kinase</keyword>
<dbReference type="Gene3D" id="1.10.510.10">
    <property type="entry name" value="Transferase(Phosphotransferase) domain 1"/>
    <property type="match status" value="1"/>
</dbReference>
<dbReference type="FunFam" id="3.30.200.20:FF:000727">
    <property type="entry name" value="Cysteine-rich RLK (RECEPTOR-like protein kinase) 23"/>
    <property type="match status" value="1"/>
</dbReference>